<dbReference type="SUPFAM" id="SSF50044">
    <property type="entry name" value="SH3-domain"/>
    <property type="match status" value="1"/>
</dbReference>
<dbReference type="InterPro" id="IPR000857">
    <property type="entry name" value="MyTH4_dom"/>
</dbReference>
<evidence type="ECO:0000256" key="7">
    <source>
        <dbReference type="ARBA" id="ARBA00022840"/>
    </source>
</evidence>
<comment type="similarity">
    <text evidence="2 12">Belongs to the TRAFAC class myosin-kinesin ATPase superfamily. Myosin family.</text>
</comment>
<dbReference type="InterPro" id="IPR036961">
    <property type="entry name" value="Kinesin_motor_dom_sf"/>
</dbReference>
<dbReference type="GO" id="GO:0048731">
    <property type="term" value="P:system development"/>
    <property type="evidence" value="ECO:0007669"/>
    <property type="project" value="UniProtKB-ARBA"/>
</dbReference>
<dbReference type="PANTHER" id="PTHR22692">
    <property type="entry name" value="MYOSIN VII, XV"/>
    <property type="match status" value="1"/>
</dbReference>
<dbReference type="InterPro" id="IPR059004">
    <property type="entry name" value="MYO15"/>
</dbReference>
<feature type="region of interest" description="Disordered" evidence="13">
    <location>
        <begin position="1513"/>
        <end position="1687"/>
    </location>
</feature>
<evidence type="ECO:0000256" key="9">
    <source>
        <dbReference type="ARBA" id="ARBA00023175"/>
    </source>
</evidence>
<feature type="compositionally biased region" description="Basic and acidic residues" evidence="13">
    <location>
        <begin position="321"/>
        <end position="338"/>
    </location>
</feature>
<dbReference type="InterPro" id="IPR019748">
    <property type="entry name" value="FERM_central"/>
</dbReference>
<dbReference type="Gene3D" id="6.20.240.20">
    <property type="match status" value="1"/>
</dbReference>
<evidence type="ECO:0000256" key="4">
    <source>
        <dbReference type="ARBA" id="ARBA00022490"/>
    </source>
</evidence>
<feature type="transmembrane region" description="Helical" evidence="14">
    <location>
        <begin position="3357"/>
        <end position="3377"/>
    </location>
</feature>
<dbReference type="Gene3D" id="1.20.5.190">
    <property type="match status" value="1"/>
</dbReference>
<dbReference type="Pfam" id="PF00784">
    <property type="entry name" value="MyTH4"/>
    <property type="match status" value="1"/>
</dbReference>
<dbReference type="PROSITE" id="PS50057">
    <property type="entry name" value="FERM_3"/>
    <property type="match status" value="1"/>
</dbReference>
<protein>
    <submittedName>
        <fullName evidence="19">Transmembrane protein 94</fullName>
    </submittedName>
</protein>
<dbReference type="Pfam" id="PF00612">
    <property type="entry name" value="IQ"/>
    <property type="match status" value="2"/>
</dbReference>
<dbReference type="Pfam" id="PF07653">
    <property type="entry name" value="SH3_2"/>
    <property type="match status" value="1"/>
</dbReference>
<feature type="compositionally biased region" description="Acidic residues" evidence="13">
    <location>
        <begin position="20"/>
        <end position="35"/>
    </location>
</feature>
<dbReference type="SMART" id="SM00139">
    <property type="entry name" value="MyTH4"/>
    <property type="match status" value="1"/>
</dbReference>
<feature type="region of interest" description="Disordered" evidence="13">
    <location>
        <begin position="2558"/>
        <end position="2581"/>
    </location>
</feature>
<evidence type="ECO:0000259" key="18">
    <source>
        <dbReference type="PROSITE" id="PS51456"/>
    </source>
</evidence>
<comment type="subcellular location">
    <subcellularLocation>
        <location evidence="1">Cytoplasm</location>
    </subcellularLocation>
</comment>
<keyword evidence="3 11" id="KW-0728">SH3 domain</keyword>
<organism evidence="19 20">
    <name type="scientific">Bagarius yarrelli</name>
    <name type="common">Goonch</name>
    <name type="synonym">Bagrus yarrelli</name>
    <dbReference type="NCBI Taxonomy" id="175774"/>
    <lineage>
        <taxon>Eukaryota</taxon>
        <taxon>Metazoa</taxon>
        <taxon>Chordata</taxon>
        <taxon>Craniata</taxon>
        <taxon>Vertebrata</taxon>
        <taxon>Euteleostomi</taxon>
        <taxon>Actinopterygii</taxon>
        <taxon>Neopterygii</taxon>
        <taxon>Teleostei</taxon>
        <taxon>Ostariophysi</taxon>
        <taxon>Siluriformes</taxon>
        <taxon>Sisoridae</taxon>
        <taxon>Sisorinae</taxon>
        <taxon>Bagarius</taxon>
    </lineage>
</organism>
<keyword evidence="14 19" id="KW-0812">Transmembrane</keyword>
<proteinExistence type="inferred from homology"/>
<evidence type="ECO:0000256" key="11">
    <source>
        <dbReference type="PROSITE-ProRule" id="PRU00192"/>
    </source>
</evidence>
<dbReference type="PANTHER" id="PTHR22692:SF16">
    <property type="entry name" value="MYOSIN XVB"/>
    <property type="match status" value="1"/>
</dbReference>
<dbReference type="PROSITE" id="PS51456">
    <property type="entry name" value="MYOSIN_MOTOR"/>
    <property type="match status" value="2"/>
</dbReference>
<feature type="domain" description="Myosin motor" evidence="18">
    <location>
        <begin position="995"/>
        <end position="1091"/>
    </location>
</feature>
<dbReference type="PROSITE" id="PS50096">
    <property type="entry name" value="IQ"/>
    <property type="match status" value="2"/>
</dbReference>
<keyword evidence="9 12" id="KW-0505">Motor protein</keyword>
<dbReference type="Gene3D" id="3.10.20.90">
    <property type="entry name" value="Phosphatidylinositol 3-kinase Catalytic Subunit, Chain A, domain 1"/>
    <property type="match status" value="1"/>
</dbReference>
<dbReference type="Gene3D" id="1.20.120.720">
    <property type="entry name" value="Myosin VI head, motor domain, U50 subdomain"/>
    <property type="match status" value="1"/>
</dbReference>
<dbReference type="GO" id="GO:0005524">
    <property type="term" value="F:ATP binding"/>
    <property type="evidence" value="ECO:0007669"/>
    <property type="project" value="UniProtKB-UniRule"/>
</dbReference>
<feature type="compositionally biased region" description="Basic and acidic residues" evidence="13">
    <location>
        <begin position="1"/>
        <end position="19"/>
    </location>
</feature>
<keyword evidence="20" id="KW-1185">Reference proteome</keyword>
<evidence type="ECO:0000256" key="5">
    <source>
        <dbReference type="ARBA" id="ARBA00022737"/>
    </source>
</evidence>
<dbReference type="Gene3D" id="1.10.10.820">
    <property type="match status" value="1"/>
</dbReference>
<feature type="compositionally biased region" description="Basic and acidic residues" evidence="13">
    <location>
        <begin position="114"/>
        <end position="126"/>
    </location>
</feature>
<evidence type="ECO:0000256" key="3">
    <source>
        <dbReference type="ARBA" id="ARBA00022443"/>
    </source>
</evidence>
<feature type="domain" description="Myosin motor" evidence="18">
    <location>
        <begin position="611"/>
        <end position="969"/>
    </location>
</feature>
<comment type="caution">
    <text evidence="19">The sequence shown here is derived from an EMBL/GenBank/DDBJ whole genome shotgun (WGS) entry which is preliminary data.</text>
</comment>
<keyword evidence="6 12" id="KW-0547">Nucleotide-binding</keyword>
<evidence type="ECO:0000313" key="20">
    <source>
        <dbReference type="Proteomes" id="UP000319801"/>
    </source>
</evidence>
<dbReference type="Pfam" id="PF00373">
    <property type="entry name" value="FERM_M"/>
    <property type="match status" value="1"/>
</dbReference>
<feature type="domain" description="SH3" evidence="15">
    <location>
        <begin position="1954"/>
        <end position="2015"/>
    </location>
</feature>
<dbReference type="InterPro" id="IPR027417">
    <property type="entry name" value="P-loop_NTPase"/>
</dbReference>
<feature type="region of interest" description="Disordered" evidence="13">
    <location>
        <begin position="300"/>
        <end position="342"/>
    </location>
</feature>
<feature type="compositionally biased region" description="Basic and acidic residues" evidence="13">
    <location>
        <begin position="2804"/>
        <end position="2823"/>
    </location>
</feature>
<feature type="transmembrane region" description="Helical" evidence="14">
    <location>
        <begin position="3322"/>
        <end position="3345"/>
    </location>
</feature>
<dbReference type="InterPro" id="IPR000299">
    <property type="entry name" value="FERM_domain"/>
</dbReference>
<name>A0A556TJD6_BAGYA</name>
<keyword evidence="14" id="KW-0472">Membrane</keyword>
<feature type="region of interest" description="Disordered" evidence="13">
    <location>
        <begin position="3196"/>
        <end position="3236"/>
    </location>
</feature>
<dbReference type="PROSITE" id="PS50002">
    <property type="entry name" value="SH3"/>
    <property type="match status" value="1"/>
</dbReference>
<evidence type="ECO:0000256" key="12">
    <source>
        <dbReference type="PROSITE-ProRule" id="PRU00782"/>
    </source>
</evidence>
<dbReference type="EMBL" id="VCAZ01000002">
    <property type="protein sequence ID" value="TSK14848.1"/>
    <property type="molecule type" value="Genomic_DNA"/>
</dbReference>
<evidence type="ECO:0000256" key="14">
    <source>
        <dbReference type="SAM" id="Phobius"/>
    </source>
</evidence>
<dbReference type="Gene3D" id="1.20.58.530">
    <property type="match status" value="1"/>
</dbReference>
<dbReference type="CDD" id="cd14473">
    <property type="entry name" value="FERM_B-lobe"/>
    <property type="match status" value="1"/>
</dbReference>
<dbReference type="FunFam" id="1.10.10.820:FF:000001">
    <property type="entry name" value="Myosin heavy chain"/>
    <property type="match status" value="1"/>
</dbReference>
<feature type="binding site" evidence="12">
    <location>
        <begin position="704"/>
        <end position="711"/>
    </location>
    <ligand>
        <name>ATP</name>
        <dbReference type="ChEBI" id="CHEBI:30616"/>
    </ligand>
</feature>
<dbReference type="InterPro" id="IPR019749">
    <property type="entry name" value="Band_41_domain"/>
</dbReference>
<dbReference type="SUPFAM" id="SSF52540">
    <property type="entry name" value="P-loop containing nucleoside triphosphate hydrolases"/>
    <property type="match status" value="1"/>
</dbReference>
<dbReference type="SMART" id="SM00242">
    <property type="entry name" value="MYSc"/>
    <property type="match status" value="1"/>
</dbReference>
<feature type="compositionally biased region" description="Polar residues" evidence="13">
    <location>
        <begin position="358"/>
        <end position="370"/>
    </location>
</feature>
<dbReference type="Pfam" id="PF00063">
    <property type="entry name" value="Myosin_head"/>
    <property type="match status" value="3"/>
</dbReference>
<keyword evidence="14" id="KW-1133">Transmembrane helix</keyword>
<feature type="compositionally biased region" description="Basic and acidic residues" evidence="13">
    <location>
        <begin position="3216"/>
        <end position="3228"/>
    </location>
</feature>
<dbReference type="PROSITE" id="PS51016">
    <property type="entry name" value="MYTH4"/>
    <property type="match status" value="1"/>
</dbReference>
<feature type="transmembrane region" description="Helical" evidence="14">
    <location>
        <begin position="2406"/>
        <end position="2425"/>
    </location>
</feature>
<dbReference type="InterPro" id="IPR038185">
    <property type="entry name" value="MyTH4_dom_sf"/>
</dbReference>
<feature type="domain" description="FERM" evidence="16">
    <location>
        <begin position="2110"/>
        <end position="2411"/>
    </location>
</feature>
<keyword evidence="10 12" id="KW-0009">Actin-binding</keyword>
<dbReference type="Gene3D" id="1.25.40.530">
    <property type="entry name" value="MyTH4 domain"/>
    <property type="match status" value="1"/>
</dbReference>
<evidence type="ECO:0000256" key="6">
    <source>
        <dbReference type="ARBA" id="ARBA00022741"/>
    </source>
</evidence>
<feature type="region of interest" description="Disordered" evidence="13">
    <location>
        <begin position="567"/>
        <end position="586"/>
    </location>
</feature>
<evidence type="ECO:0000313" key="19">
    <source>
        <dbReference type="EMBL" id="TSK14848.1"/>
    </source>
</evidence>
<dbReference type="InterPro" id="IPR000048">
    <property type="entry name" value="IQ_motif_EF-hand-BS"/>
</dbReference>
<dbReference type="Pfam" id="PF26570">
    <property type="entry name" value="MYO15"/>
    <property type="match status" value="1"/>
</dbReference>
<feature type="region of interest" description="Disordered" evidence="13">
    <location>
        <begin position="2798"/>
        <end position="2848"/>
    </location>
</feature>
<keyword evidence="4" id="KW-0963">Cytoplasm</keyword>
<keyword evidence="7 12" id="KW-0067">ATP-binding</keyword>
<evidence type="ECO:0000256" key="8">
    <source>
        <dbReference type="ARBA" id="ARBA00023123"/>
    </source>
</evidence>
<feature type="domain" description="MyTH4" evidence="17">
    <location>
        <begin position="1198"/>
        <end position="1347"/>
    </location>
</feature>
<feature type="region of interest" description="Disordered" evidence="13">
    <location>
        <begin position="401"/>
        <end position="435"/>
    </location>
</feature>
<dbReference type="Proteomes" id="UP000319801">
    <property type="component" value="Unassembled WGS sequence"/>
</dbReference>
<evidence type="ECO:0000256" key="1">
    <source>
        <dbReference type="ARBA" id="ARBA00004496"/>
    </source>
</evidence>
<accession>A0A556TJD6</accession>
<dbReference type="InterPro" id="IPR051567">
    <property type="entry name" value="Unconventional_Myosin_ATPase"/>
</dbReference>
<keyword evidence="5" id="KW-0677">Repeat</keyword>
<dbReference type="InterPro" id="IPR036028">
    <property type="entry name" value="SH3-like_dom_sf"/>
</dbReference>
<evidence type="ECO:0000256" key="13">
    <source>
        <dbReference type="SAM" id="MobiDB-lite"/>
    </source>
</evidence>
<dbReference type="PRINTS" id="PR00193">
    <property type="entry name" value="MYOSINHEAVY"/>
</dbReference>
<feature type="region of interest" description="Disordered" evidence="13">
    <location>
        <begin position="355"/>
        <end position="386"/>
    </location>
</feature>
<evidence type="ECO:0000256" key="10">
    <source>
        <dbReference type="ARBA" id="ARBA00023203"/>
    </source>
</evidence>
<dbReference type="Gene3D" id="3.40.850.10">
    <property type="entry name" value="Kinesin motor domain"/>
    <property type="match status" value="2"/>
</dbReference>
<feature type="region of interest" description="Disordered" evidence="13">
    <location>
        <begin position="1704"/>
        <end position="1723"/>
    </location>
</feature>
<feature type="compositionally biased region" description="Basic and acidic residues" evidence="13">
    <location>
        <begin position="76"/>
        <end position="107"/>
    </location>
</feature>
<feature type="region of interest" description="Disordered" evidence="13">
    <location>
        <begin position="474"/>
        <end position="498"/>
    </location>
</feature>
<dbReference type="InterPro" id="IPR001609">
    <property type="entry name" value="Myosin_head_motor_dom-like"/>
</dbReference>
<feature type="compositionally biased region" description="Pro residues" evidence="13">
    <location>
        <begin position="1665"/>
        <end position="1674"/>
    </location>
</feature>
<feature type="transmembrane region" description="Helical" evidence="14">
    <location>
        <begin position="2437"/>
        <end position="2455"/>
    </location>
</feature>
<dbReference type="GO" id="GO:0003774">
    <property type="term" value="F:cytoskeletal motor activity"/>
    <property type="evidence" value="ECO:0007669"/>
    <property type="project" value="UniProtKB-UniRule"/>
</dbReference>
<dbReference type="Gene3D" id="2.30.30.40">
    <property type="entry name" value="SH3 Domains"/>
    <property type="match status" value="1"/>
</dbReference>
<feature type="transmembrane region" description="Helical" evidence="14">
    <location>
        <begin position="3406"/>
        <end position="3424"/>
    </location>
</feature>
<dbReference type="GO" id="GO:0003779">
    <property type="term" value="F:actin binding"/>
    <property type="evidence" value="ECO:0007669"/>
    <property type="project" value="UniProtKB-KW"/>
</dbReference>
<dbReference type="SMART" id="SM00326">
    <property type="entry name" value="SH3"/>
    <property type="match status" value="1"/>
</dbReference>
<dbReference type="SMART" id="SM00295">
    <property type="entry name" value="B41"/>
    <property type="match status" value="1"/>
</dbReference>
<dbReference type="SMART" id="SM00015">
    <property type="entry name" value="IQ"/>
    <property type="match status" value="2"/>
</dbReference>
<gene>
    <name evidence="19" type="ORF">Baya_0831</name>
</gene>
<evidence type="ECO:0000256" key="2">
    <source>
        <dbReference type="ARBA" id="ARBA00008314"/>
    </source>
</evidence>
<keyword evidence="8 12" id="KW-0518">Myosin</keyword>
<sequence>MKWERKNANEALKDEKTVETEEESTSTEEELESEEQFSNKPDDQQKKPALTSRKPLNIASHIQGQKVMLKSKLLRKKDPTTAEKTSDKDPALENVEENRIDLGKSDEVEWSQVIDKKEESKKKEETLSPPKVSKGLLNKQPLMLFTIKGKGKDDKNRNATKTLQSVDEINEETTQKQRKEHVRLGLGMARIASLRYQAKKKKMNEQTMKTREIADTVSLKSTERLIAQKKGVTTLHRVSGWIQKKIPRRVSVPQKFTAVRQAIGISSWLPNLVLRTDNSPTKSKKTLLRQKMALKMAGSSLNNTKRAPIPENVKTEVTTDTQERELCDEPQDSEEKANSGDAKYAIVFPRINKLGNGEDNSAHASTSTDSGLAPERKPPKPGARLVLPVKPDLNVLKSVKRRNATLQPDRKSGEQMLESKKEAKIDNTMPAKDNKNSALQSAKGKLVSSQINLTKKALSRPLLAGGRSIVQSLNGEQKDKNLGQTVPSAKAEPWVDGSGPAFYEDEEDREVAELMGDGLLPSAIELHWAQHQQMCSDPQDWLRSENLPPHQTREKLTKWTVYQDDQHAQTISKPDGRGPWESEDPTQNMLESRLNSTQVFMPGSKQAVEVDEVEDLSQLQEVCESSVLLNLKKRFHRDSIYTYISDILLSINPFKPLSIYTEELRQQYQGKERHNNPPHIYAIAEAAFCQSQNTTQEQCIIISGQSGSGKTEAAKLLVHYLSSMYQGRNDNLRQAKEERNYHVFYELLAGMNQWDKQDLYLQGAETYYYLNQGGACELQGKNDQQDFLLLVRCLETIGLHADHMSTIWAMLSSILQLGNICFSSYESESFEVARIFSEAEARRVGNLLQVSAEGLQTVITHRVTETTYDRIYCPLSVECAIESRDAIAKALYSVLFDWLLERINEWLIPTEMDSTVGIVDIYGFEEEYNSEQIPWYPVTLPNFHPCLQLISARPYGILRILDDQTCLPQVHNFLNKNHDQFRAEVLELFARSRIQLPGIFDVEYITTQMNHGGILETVQIRKQGFPIRILFKDFMERYGVLLAQRDANLSDKEQVVALLKLFDAEDALYQLGLSKVFLKESLYQQVEQKWISTQTWAAITIQRNIRGFICRRNFRFFKQKAIIIQSHIRGHQTRKYYKRLKHSFTQFWAAIMITRNTVKRQKWRDVGMLEIPADLASRLHSAAGRPQKSGVTEVAPPQVKAEHQLSLPPDIDSYPFSRYANTVLKILRFCCDSEMTGWQEQMLGNYIVEKGQSRASLRDEILAQLVYHTWACEDEERSLRGWFLLASCLSAFTPSPSQDKPLLKYVSDQGPGECRSLCQHKLLTSLQLPSPACRQHPPSQLEWTANQRKGKMVVEVNTFNEEKLTAEVESWTTGEQLASWFLSFRDVPELQRGWSVSLLADDGWSDLNGCDYVMDLLASAENDVSLEQTSAHTGYIFSNMGDRMMTSEIDDFIPPAPSMQAPDLPSVKAAQWDSRTSQESQALKLDYYVDDLFDPVLDQGPPDFERTAMLNRRMKGGGGMHPSMYKGTGTQDAPSKHPPKVAKPLIYPPSPAAQAKAPSPVISEVKPPTKPSNSQASPILDQESPPTSPPKLEPSSNIRDIIKQHQSRPPPEPKAFKPVRVPSKQFIKKKDPKEEALAILRANGPVSPQKKQLAAPSPKKQEPLLPSPPSPPAPSSQSDKPGPRWISNNMKQKQRSLADLFGSQRSHAAPTPPPPEPAPVLANNIPDPPLMAAPGLRQLQRMDNEESVRSQRHKFTASVYFSYSPMPGKLFLRKELFYPKEKFTHPYILNLLCEQIMRDTYSDACVRISREERRKMKDLLAQFHIGTSISTVQDDAMKKRVVIAARDNWTNYFTRLFPVNVNKLLYYSNEHKSCVKSWHTNALYYIISWTSVSVSFCVRVEMETILSYAEMLSVKQKDAETVLISLKSEELQLHSPKAPQIAHVVQLFLIELTKDSEYAIALKSFVTDDKSLLNFQKGDVIKLLQMDDLQDGWKFGSTGGRSGLFPADSTQPCAPPDYHNISINRQLERKKSMRASHTSVVPPVRRLTRNSTNAESVASERSVEVGSVHSSEIDPQQHHMIDPQQHLMTEFARKYFRAAILRLITGRSTRKMPILFPGGTEFPYRVRSFSVANEVVMDICTDMGVRNPAEVNEFSLFATRRQDGQVRPIHADEYVLDFLLDDGSISLSFHRLIWKHPLHFENDLFVQFHYYLILADYLSGKFLLPGNSSTLQQMVAELAALQHLALGFNQQPTAQELKQYFPRMGGISANDQNLQSAALTQFSLIANTKSAEAKIRFIKTLSSLPVFGSNIFMAQSVSHKDCPSPCLVAVNHKSITVLHPQTQTSALTISLGEVQALRSLSPKKEKGPAVEINFGNPSHVNTIAIYLKQELWAKSFLHHNDRHSCFHWPGAAFTLIVVLGLLCCYGKQPKGSEGIELVNAGALFLLLLLNLILIGRQQRLEKSEMLRRLKSIISDLNDHLKGSGGRPIRWASSRYPDLYTPSSPSWSLHWTYRDEQLVNLPVSLLVEGDVIALRPGQESFVSLRGIKDDEHIVLEPGDLFPPFSPPPSPQGNNRKGPHSPQQHRFFRVVRTPILDNIRNSLDFALSRPVTALDNERFTVQSLIAKFACPAVLVAFFTVNTVRYFCGTPGLTPGQFNFFQLQMMGVLPILPLLFPVMWVLVTAYGEARVLAEFSRNSPTGLLAKFSEDTLSSYTEVVSTQVLCCVDKQGVLSWPNPSPETVLFFSGRVEPPHDSQDNLRDDLSVNSLCRTEGEDDRDEAQEGEALLSVHALDPILHLVNEQESSEVSHDTARSCDTHRARREPQTTRSKHPSGSNVSFSHDTEGGEESSTQLCIVGDDPCEAEDFVCDYHLEMLSLSQDQQNPVSIQFDDSGWQSHLSSLKPLGLNIMLNLCNAPVTQQLCRFSDHLSNLALQESHGAVLPVHVPWGLCELSRLIGFTPGARELFNQENHLALYQMPNGDKASEPCTRRVQHVTKRQPPISHLISLLVRDSTTNNVQMLSHGSADLILEACTDFWDGTDIYPLSGSDRKKVQDFYQRACLSGYCSAFAYKPMQVALSSQLNGRCIELAPSPALFSGVELPSTTPIKHSGRRNSWSSDEGIGEGLEKEDCVQALSGQIFMGMVSSQFQARLDTVRLIENLVGACIRFVYFSREDELRSKVFAEKMGLETGWNCHISLTPNGDDHGDGAPSSPSQAGSLHDDLLPDSRDDAEGPLLADDEGQSDLASFQATESDVPSFLADGNRAKLPRGIHQVRPHLKNIDNVPLLVPLFTDCTPERKPPDSSVMTVATGKNLEDIPRKTQQYFLGWFLLKFGVTVCVYLLGFGFSLQAVLAKAANDSSVNCTHIFTAWLLGQVVQAIIDYNLWQDRNNISKDKPGLDFTLSLVPMEVWLPVSLSTVLVVLINEAVKLHEIRVRVRYQKRQKLQFETKLGMNSPF</sequence>
<feature type="region of interest" description="Disordered" evidence="13">
    <location>
        <begin position="1"/>
        <end position="134"/>
    </location>
</feature>
<evidence type="ECO:0000259" key="17">
    <source>
        <dbReference type="PROSITE" id="PS51016"/>
    </source>
</evidence>
<reference evidence="19 20" key="1">
    <citation type="journal article" date="2019" name="Genome Biol. Evol.">
        <title>Whole-Genome Sequencing of the Giant Devil Catfish, Bagarius yarrelli.</title>
        <authorList>
            <person name="Jiang W."/>
            <person name="Lv Y."/>
            <person name="Cheng L."/>
            <person name="Yang K."/>
            <person name="Chao B."/>
            <person name="Wang X."/>
            <person name="Li Y."/>
            <person name="Pan X."/>
            <person name="You X."/>
            <person name="Zhang Y."/>
            <person name="Yang J."/>
            <person name="Li J."/>
            <person name="Zhang X."/>
            <person name="Liu S."/>
            <person name="Sun C."/>
            <person name="Yang J."/>
            <person name="Shi Q."/>
        </authorList>
    </citation>
    <scope>NUCLEOTIDE SEQUENCE [LARGE SCALE GENOMIC DNA]</scope>
    <source>
        <strain evidence="19">JWS20170419001</strain>
        <tissue evidence="19">Muscle</tissue>
    </source>
</reference>
<comment type="caution">
    <text evidence="12">Lacks conserved residue(s) required for the propagation of feature annotation.</text>
</comment>
<evidence type="ECO:0000259" key="16">
    <source>
        <dbReference type="PROSITE" id="PS50057"/>
    </source>
</evidence>
<dbReference type="GO" id="GO:0016459">
    <property type="term" value="C:myosin complex"/>
    <property type="evidence" value="ECO:0007669"/>
    <property type="project" value="UniProtKB-KW"/>
</dbReference>
<dbReference type="InterPro" id="IPR001452">
    <property type="entry name" value="SH3_domain"/>
</dbReference>
<dbReference type="OrthoDB" id="8182952at2759"/>
<evidence type="ECO:0000259" key="15">
    <source>
        <dbReference type="PROSITE" id="PS50002"/>
    </source>
</evidence>
<feature type="compositionally biased region" description="Basic and acidic residues" evidence="13">
    <location>
        <begin position="408"/>
        <end position="425"/>
    </location>
</feature>